<dbReference type="InterPro" id="IPR036388">
    <property type="entry name" value="WH-like_DNA-bd_sf"/>
</dbReference>
<dbReference type="InterPro" id="IPR036390">
    <property type="entry name" value="WH_DNA-bd_sf"/>
</dbReference>
<dbReference type="Pfam" id="PF03466">
    <property type="entry name" value="LysR_substrate"/>
    <property type="match status" value="1"/>
</dbReference>
<protein>
    <submittedName>
        <fullName evidence="7">LysR family transcriptional regulator</fullName>
    </submittedName>
</protein>
<dbReference type="InterPro" id="IPR000847">
    <property type="entry name" value="LysR_HTH_N"/>
</dbReference>
<gene>
    <name evidence="7" type="ORF">BBOH_0048</name>
</gene>
<comment type="similarity">
    <text evidence="1">Belongs to the LysR transcriptional regulatory family.</text>
</comment>
<evidence type="ECO:0000256" key="1">
    <source>
        <dbReference type="ARBA" id="ARBA00009437"/>
    </source>
</evidence>
<dbReference type="PANTHER" id="PTHR30419">
    <property type="entry name" value="HTH-TYPE TRANSCRIPTIONAL REGULATOR YBHD"/>
    <property type="match status" value="1"/>
</dbReference>
<dbReference type="eggNOG" id="COG0583">
    <property type="taxonomic scope" value="Bacteria"/>
</dbReference>
<comment type="caution">
    <text evidence="7">The sequence shown here is derived from an EMBL/GenBank/DDBJ whole genome shotgun (WGS) entry which is preliminary data.</text>
</comment>
<dbReference type="GO" id="GO:0003677">
    <property type="term" value="F:DNA binding"/>
    <property type="evidence" value="ECO:0007669"/>
    <property type="project" value="UniProtKB-KW"/>
</dbReference>
<dbReference type="GO" id="GO:0003700">
    <property type="term" value="F:DNA-binding transcription factor activity"/>
    <property type="evidence" value="ECO:0007669"/>
    <property type="project" value="InterPro"/>
</dbReference>
<keyword evidence="5" id="KW-0175">Coiled coil</keyword>
<dbReference type="FunFam" id="1.10.10.10:FF:000001">
    <property type="entry name" value="LysR family transcriptional regulator"/>
    <property type="match status" value="1"/>
</dbReference>
<dbReference type="SUPFAM" id="SSF46785">
    <property type="entry name" value="Winged helix' DNA-binding domain"/>
    <property type="match status" value="1"/>
</dbReference>
<dbReference type="Gene3D" id="1.10.10.10">
    <property type="entry name" value="Winged helix-like DNA-binding domain superfamily/Winged helix DNA-binding domain"/>
    <property type="match status" value="1"/>
</dbReference>
<keyword evidence="2" id="KW-0805">Transcription regulation</keyword>
<keyword evidence="3" id="KW-0238">DNA-binding</keyword>
<dbReference type="Gene3D" id="3.40.190.290">
    <property type="match status" value="1"/>
</dbReference>
<dbReference type="CDD" id="cd05466">
    <property type="entry name" value="PBP2_LTTR_substrate"/>
    <property type="match status" value="1"/>
</dbReference>
<keyword evidence="8" id="KW-1185">Reference proteome</keyword>
<feature type="coiled-coil region" evidence="5">
    <location>
        <begin position="92"/>
        <end position="119"/>
    </location>
</feature>
<keyword evidence="4" id="KW-0804">Transcription</keyword>
<dbReference type="PRINTS" id="PR00039">
    <property type="entry name" value="HTHLYSR"/>
</dbReference>
<dbReference type="PROSITE" id="PS50931">
    <property type="entry name" value="HTH_LYSR"/>
    <property type="match status" value="1"/>
</dbReference>
<dbReference type="RefSeq" id="WP_052118084.1">
    <property type="nucleotide sequence ID" value="NZ_JDUS01000001.1"/>
</dbReference>
<dbReference type="AlphaFoldDB" id="A0A086ZJ79"/>
<proteinExistence type="inferred from homology"/>
<dbReference type="EMBL" id="JGYP01000001">
    <property type="protein sequence ID" value="KFI46579.1"/>
    <property type="molecule type" value="Genomic_DNA"/>
</dbReference>
<evidence type="ECO:0000256" key="5">
    <source>
        <dbReference type="SAM" id="Coils"/>
    </source>
</evidence>
<evidence type="ECO:0000256" key="3">
    <source>
        <dbReference type="ARBA" id="ARBA00023125"/>
    </source>
</evidence>
<dbReference type="PANTHER" id="PTHR30419:SF8">
    <property type="entry name" value="NITROGEN ASSIMILATION TRANSCRIPTIONAL ACTIVATOR-RELATED"/>
    <property type="match status" value="1"/>
</dbReference>
<evidence type="ECO:0000256" key="4">
    <source>
        <dbReference type="ARBA" id="ARBA00023163"/>
    </source>
</evidence>
<evidence type="ECO:0000313" key="7">
    <source>
        <dbReference type="EMBL" id="KFI46579.1"/>
    </source>
</evidence>
<evidence type="ECO:0000256" key="2">
    <source>
        <dbReference type="ARBA" id="ARBA00023015"/>
    </source>
</evidence>
<dbReference type="Pfam" id="PF00126">
    <property type="entry name" value="HTH_1"/>
    <property type="match status" value="1"/>
</dbReference>
<dbReference type="InterPro" id="IPR005119">
    <property type="entry name" value="LysR_subst-bd"/>
</dbReference>
<dbReference type="GO" id="GO:0005829">
    <property type="term" value="C:cytosol"/>
    <property type="evidence" value="ECO:0007669"/>
    <property type="project" value="TreeGrafter"/>
</dbReference>
<evidence type="ECO:0000259" key="6">
    <source>
        <dbReference type="PROSITE" id="PS50931"/>
    </source>
</evidence>
<evidence type="ECO:0000313" key="8">
    <source>
        <dbReference type="Proteomes" id="UP000029096"/>
    </source>
</evidence>
<name>A0A086ZJ79_9BIFI</name>
<dbReference type="STRING" id="1437606.BBOH_0048"/>
<feature type="domain" description="HTH lysR-type" evidence="6">
    <location>
        <begin position="23"/>
        <end position="82"/>
    </location>
</feature>
<accession>A0A086ZJ79</accession>
<sequence>MPENKQYEDLNDYLADDDRMSDLSIRALRCFLAVAEEGSITAAAELLRVSQPSMSRRIKNLEKDLGATLINRSNRKDETSLTDAGRLFYDRARTMVSLMEKAEDELKNADAELSGEITIGCGEMRGMRYLTQAIREFRDDYPKVRFTIFSAAADLIQERMEQGLLDIGLLLEPVDTQRYDHIRTNVVERWVALLPKSWPWPPNNVATVDDLCGLPIMLPSRNSAQNVLKGWFAPKADDVNVVGYCNLTGNAATMVAAELGAFLCIDTGIIHPQVRSLPLSPSLTGESVIAWKRSGEHSMAAARFIDFLQRRNNQNPKEE</sequence>
<dbReference type="InterPro" id="IPR050950">
    <property type="entry name" value="HTH-type_LysR_regulators"/>
</dbReference>
<organism evidence="7 8">
    <name type="scientific">Bifidobacterium bohemicum DSM 22767</name>
    <dbReference type="NCBI Taxonomy" id="1437606"/>
    <lineage>
        <taxon>Bacteria</taxon>
        <taxon>Bacillati</taxon>
        <taxon>Actinomycetota</taxon>
        <taxon>Actinomycetes</taxon>
        <taxon>Bifidobacteriales</taxon>
        <taxon>Bifidobacteriaceae</taxon>
        <taxon>Bifidobacterium</taxon>
    </lineage>
</organism>
<reference evidence="7 8" key="1">
    <citation type="submission" date="2014-03" db="EMBL/GenBank/DDBJ databases">
        <title>Genomics of Bifidobacteria.</title>
        <authorList>
            <person name="Ventura M."/>
            <person name="Milani C."/>
            <person name="Lugli G.A."/>
        </authorList>
    </citation>
    <scope>NUCLEOTIDE SEQUENCE [LARGE SCALE GENOMIC DNA]</scope>
    <source>
        <strain evidence="7 8">DSM 22767</strain>
    </source>
</reference>
<dbReference type="Proteomes" id="UP000029096">
    <property type="component" value="Unassembled WGS sequence"/>
</dbReference>
<dbReference type="SUPFAM" id="SSF53850">
    <property type="entry name" value="Periplasmic binding protein-like II"/>
    <property type="match status" value="1"/>
</dbReference>